<feature type="transmembrane region" description="Helical" evidence="1">
    <location>
        <begin position="103"/>
        <end position="124"/>
    </location>
</feature>
<feature type="transmembrane region" description="Helical" evidence="1">
    <location>
        <begin position="286"/>
        <end position="306"/>
    </location>
</feature>
<evidence type="ECO:0000256" key="1">
    <source>
        <dbReference type="SAM" id="Phobius"/>
    </source>
</evidence>
<dbReference type="RefSeq" id="WP_394829665.1">
    <property type="nucleotide sequence ID" value="NZ_CP089984.1"/>
</dbReference>
<accession>A0ABZ2MC25</accession>
<organism evidence="2 3">
    <name type="scientific">Pendulispora albinea</name>
    <dbReference type="NCBI Taxonomy" id="2741071"/>
    <lineage>
        <taxon>Bacteria</taxon>
        <taxon>Pseudomonadati</taxon>
        <taxon>Myxococcota</taxon>
        <taxon>Myxococcia</taxon>
        <taxon>Myxococcales</taxon>
        <taxon>Sorangiineae</taxon>
        <taxon>Pendulisporaceae</taxon>
        <taxon>Pendulispora</taxon>
    </lineage>
</organism>
<feature type="transmembrane region" description="Helical" evidence="1">
    <location>
        <begin position="21"/>
        <end position="41"/>
    </location>
</feature>
<keyword evidence="3" id="KW-1185">Reference proteome</keyword>
<evidence type="ECO:0000313" key="2">
    <source>
        <dbReference type="EMBL" id="WXB20065.1"/>
    </source>
</evidence>
<feature type="transmembrane region" description="Helical" evidence="1">
    <location>
        <begin position="61"/>
        <end position="82"/>
    </location>
</feature>
<protein>
    <submittedName>
        <fullName evidence="2">Uncharacterized protein</fullName>
    </submittedName>
</protein>
<feature type="transmembrane region" description="Helical" evidence="1">
    <location>
        <begin position="396"/>
        <end position="417"/>
    </location>
</feature>
<dbReference type="Proteomes" id="UP001370348">
    <property type="component" value="Chromosome"/>
</dbReference>
<proteinExistence type="predicted"/>
<sequence length="418" mass="45639">MILLTVVYLSSLRNEVRFAPLVALIPWALYPLLSARAVLSWPIHCPLWPWRFQGSEPIDAIIYPFGAGAAYLLLAGIIYLLGLFVRAAAAWFGASGLELLELLGLRALHMVWLAVLLASWALLIRSTFQSLTLPSPDAYQDRLLLNESQEQRDDPREQPSEWGRDTLAMKASMVVRGPIPDLHGDVGESSNPCVLVVNWGNVETKLELPASPRFMEGSGGAIVSPVDKANCEPTRYWVDREHSLVFARVGRTLIRDLAWHVPRNGDAFPLPSTRIGGFTAYLSPPLGWIVGGFAGLGGAFALLGAVRRARVLRTKLLSGIEATYDGAGMFVLAGARRVRASIVPDIPIGTPCTLCDMHSDVLVHVYRSSAVPVVAVTPIVGCRNHLLANTEMRERATILFSLAILVSMSAPLVGWWLP</sequence>
<keyword evidence="1" id="KW-0472">Membrane</keyword>
<reference evidence="2 3" key="1">
    <citation type="submission" date="2021-12" db="EMBL/GenBank/DDBJ databases">
        <title>Discovery of the Pendulisporaceae a myxobacterial family with distinct sporulation behavior and unique specialized metabolism.</title>
        <authorList>
            <person name="Garcia R."/>
            <person name="Popoff A."/>
            <person name="Bader C.D."/>
            <person name="Loehr J."/>
            <person name="Walesch S."/>
            <person name="Walt C."/>
            <person name="Boldt J."/>
            <person name="Bunk B."/>
            <person name="Haeckl F.J.F.P.J."/>
            <person name="Gunesch A.P."/>
            <person name="Birkelbach J."/>
            <person name="Nuebel U."/>
            <person name="Pietschmann T."/>
            <person name="Bach T."/>
            <person name="Mueller R."/>
        </authorList>
    </citation>
    <scope>NUCLEOTIDE SEQUENCE [LARGE SCALE GENOMIC DNA]</scope>
    <source>
        <strain evidence="2 3">MSr11954</strain>
    </source>
</reference>
<dbReference type="EMBL" id="CP089984">
    <property type="protein sequence ID" value="WXB20065.1"/>
    <property type="molecule type" value="Genomic_DNA"/>
</dbReference>
<keyword evidence="1" id="KW-0812">Transmembrane</keyword>
<evidence type="ECO:0000313" key="3">
    <source>
        <dbReference type="Proteomes" id="UP001370348"/>
    </source>
</evidence>
<gene>
    <name evidence="2" type="ORF">LZC94_22925</name>
</gene>
<name>A0ABZ2MC25_9BACT</name>
<keyword evidence="1" id="KW-1133">Transmembrane helix</keyword>